<evidence type="ECO:0000256" key="5">
    <source>
        <dbReference type="ARBA" id="ARBA00022729"/>
    </source>
</evidence>
<evidence type="ECO:0000256" key="3">
    <source>
        <dbReference type="ARBA" id="ARBA00022614"/>
    </source>
</evidence>
<feature type="signal peptide" evidence="12">
    <location>
        <begin position="1"/>
        <end position="20"/>
    </location>
</feature>
<dbReference type="GeneID" id="106057891"/>
<comment type="subcellular location">
    <subcellularLocation>
        <location evidence="1">Membrane</location>
        <topology evidence="1">Single-pass membrane protein</topology>
    </subcellularLocation>
</comment>
<dbReference type="InterPro" id="IPR035897">
    <property type="entry name" value="Toll_tir_struct_dom_sf"/>
</dbReference>
<dbReference type="SMART" id="SM00369">
    <property type="entry name" value="LRR_TYP"/>
    <property type="match status" value="5"/>
</dbReference>
<dbReference type="InterPro" id="IPR032675">
    <property type="entry name" value="LRR_dom_sf"/>
</dbReference>
<keyword evidence="10" id="KW-0325">Glycoprotein</keyword>
<dbReference type="SUPFAM" id="SSF52058">
    <property type="entry name" value="L domain-like"/>
    <property type="match status" value="2"/>
</dbReference>
<organism evidence="14 15">
    <name type="scientific">Biomphalaria glabrata</name>
    <name type="common">Bloodfluke planorb</name>
    <name type="synonym">Freshwater snail</name>
    <dbReference type="NCBI Taxonomy" id="6526"/>
    <lineage>
        <taxon>Eukaryota</taxon>
        <taxon>Metazoa</taxon>
        <taxon>Spiralia</taxon>
        <taxon>Lophotrochozoa</taxon>
        <taxon>Mollusca</taxon>
        <taxon>Gastropoda</taxon>
        <taxon>Heterobranchia</taxon>
        <taxon>Euthyneura</taxon>
        <taxon>Panpulmonata</taxon>
        <taxon>Hygrophila</taxon>
        <taxon>Lymnaeoidea</taxon>
        <taxon>Planorbidae</taxon>
        <taxon>Biomphalaria</taxon>
    </lineage>
</organism>
<dbReference type="Pfam" id="PF13855">
    <property type="entry name" value="LRR_8"/>
    <property type="match status" value="2"/>
</dbReference>
<keyword evidence="5 12" id="KW-0732">Signal</keyword>
<dbReference type="AlphaFoldDB" id="A0A9W2YS03"/>
<dbReference type="RefSeq" id="XP_055865409.1">
    <property type="nucleotide sequence ID" value="XM_056009434.1"/>
</dbReference>
<dbReference type="Pfam" id="PF00560">
    <property type="entry name" value="LRR_1"/>
    <property type="match status" value="1"/>
</dbReference>
<dbReference type="OrthoDB" id="6105302at2759"/>
<feature type="transmembrane region" description="Helical" evidence="11">
    <location>
        <begin position="712"/>
        <end position="735"/>
    </location>
</feature>
<dbReference type="PROSITE" id="PS51450">
    <property type="entry name" value="LRR"/>
    <property type="match status" value="3"/>
</dbReference>
<evidence type="ECO:0000256" key="8">
    <source>
        <dbReference type="ARBA" id="ARBA00023136"/>
    </source>
</evidence>
<keyword evidence="14" id="KW-1185">Reference proteome</keyword>
<sequence>MIYTLRLLAVLLCAILQCRCTFFKRGFVRYGHNDEITDSESDKYFLKWKDDMKHNYRIKTTKKKFTDTSESPCTDSNLTVDCSGLGLDYINSTWFPYDTEGILFNDNGLNTLLNSTFSHLIHLKHLDVSDNYISTIDLLAFEGLINLKYLYLSSNKISFDKISVDIFNPLKSLEYLAIWYLQDQYCDAPSAMFRPLTQLRGLSISTVSHTLYFGPEFLNLTQLSVLKLTGSTRDITNTSFENIKHLSDIVLVDMKSINYIDVNALIHFKNLTSIVLWRVFYEVKNVLPMLWPFRGRNMTEIFARLVTTQKSIPNPWKSGFLSNKDLHFLTDICVEYVTMSYCNIYYITADALGNTTIWNRCLRYVVVSENPLVGSYMALYSLSILQNIETVVVNKALLSCETVSDFSRLEIKDKYFFENMSQKDSEKRFTIEDPVLKFIRLSRDTHMLPSKTVYVLNGTVYIHVSESLASWDSQQLLAEASFEQDITFKGANNFKYIDMSDCGIHTFTGNIKGLSSLQTVILSGNNLNYLSESFLDGFLGLENVYASKCNIDKDFFAMKSDRIFQKTRSLKTLDLSKNYLNTLSPGTFLTNSEIIYLRLSDNLFNDIPFKLALTPNLVELDLSNNAITTLTSEITNLLDWLYSKNGQMKLKLNGNILSCGCRDLTFLHWLNQTLIQLDNNRNYTCMNKDGERTNTLTFSDLESLWRQCWGELFFYIALITLCLYVIGVVLLFLILKNKNFLVSYFLQLLGNFKLHIRSDYKTDVYIGYSDEDYRFPCLELREHLEQVLKLSTFIIDRDLLASIDKASGIVNAMNSCWRVLLVCSERFLKSEDWSMFTMRTAVLSQSPANPARIVIIVHKSCLSLISTELLSAVNDENILVVSEWKINYILSEKLRTRLID</sequence>
<evidence type="ECO:0000256" key="2">
    <source>
        <dbReference type="ARBA" id="ARBA00009634"/>
    </source>
</evidence>
<evidence type="ECO:0000256" key="7">
    <source>
        <dbReference type="ARBA" id="ARBA00022989"/>
    </source>
</evidence>
<keyword evidence="8 11" id="KW-0472">Membrane</keyword>
<dbReference type="GO" id="GO:0038023">
    <property type="term" value="F:signaling receptor activity"/>
    <property type="evidence" value="ECO:0007669"/>
    <property type="project" value="TreeGrafter"/>
</dbReference>
<evidence type="ECO:0000256" key="10">
    <source>
        <dbReference type="ARBA" id="ARBA00023180"/>
    </source>
</evidence>
<dbReference type="GO" id="GO:0005886">
    <property type="term" value="C:plasma membrane"/>
    <property type="evidence" value="ECO:0007669"/>
    <property type="project" value="TreeGrafter"/>
</dbReference>
<comment type="similarity">
    <text evidence="2">Belongs to the Toll-like receptor family.</text>
</comment>
<keyword evidence="6" id="KW-0677">Repeat</keyword>
<accession>A0A9W2YS03</accession>
<reference evidence="15" key="1">
    <citation type="submission" date="2025-08" db="UniProtKB">
        <authorList>
            <consortium name="RefSeq"/>
        </authorList>
    </citation>
    <scope>IDENTIFICATION</scope>
</reference>
<name>A0A9W2YS03_BIOGL</name>
<protein>
    <submittedName>
        <fullName evidence="15">Toll-like receptor 8 isoform X1</fullName>
    </submittedName>
</protein>
<keyword evidence="7 11" id="KW-1133">Transmembrane helix</keyword>
<keyword evidence="4 11" id="KW-0812">Transmembrane</keyword>
<feature type="chain" id="PRO_5040886545" evidence="12">
    <location>
        <begin position="21"/>
        <end position="900"/>
    </location>
</feature>
<dbReference type="Gene3D" id="3.80.10.10">
    <property type="entry name" value="Ribonuclease Inhibitor"/>
    <property type="match status" value="1"/>
</dbReference>
<proteinExistence type="inferred from homology"/>
<dbReference type="InterPro" id="IPR026906">
    <property type="entry name" value="LRR_5"/>
</dbReference>
<dbReference type="InterPro" id="IPR001611">
    <property type="entry name" value="Leu-rich_rpt"/>
</dbReference>
<dbReference type="PROSITE" id="PS50104">
    <property type="entry name" value="TIR"/>
    <property type="match status" value="1"/>
</dbReference>
<dbReference type="SUPFAM" id="SSF52200">
    <property type="entry name" value="Toll/Interleukin receptor TIR domain"/>
    <property type="match status" value="1"/>
</dbReference>
<keyword evidence="3" id="KW-0433">Leucine-rich repeat</keyword>
<dbReference type="Proteomes" id="UP001165740">
    <property type="component" value="Chromosome 14"/>
</dbReference>
<dbReference type="GO" id="GO:0007165">
    <property type="term" value="P:signal transduction"/>
    <property type="evidence" value="ECO:0007669"/>
    <property type="project" value="InterPro"/>
</dbReference>
<evidence type="ECO:0000313" key="15">
    <source>
        <dbReference type="RefSeq" id="XP_055865409.1"/>
    </source>
</evidence>
<dbReference type="PANTHER" id="PTHR24365:SF541">
    <property type="entry name" value="PROTEIN TOLL-RELATED"/>
    <property type="match status" value="1"/>
</dbReference>
<evidence type="ECO:0000313" key="14">
    <source>
        <dbReference type="Proteomes" id="UP001165740"/>
    </source>
</evidence>
<keyword evidence="9" id="KW-0675">Receptor</keyword>
<evidence type="ECO:0000256" key="1">
    <source>
        <dbReference type="ARBA" id="ARBA00004167"/>
    </source>
</evidence>
<feature type="domain" description="TIR" evidence="13">
    <location>
        <begin position="760"/>
        <end position="900"/>
    </location>
</feature>
<evidence type="ECO:0000256" key="9">
    <source>
        <dbReference type="ARBA" id="ARBA00023170"/>
    </source>
</evidence>
<dbReference type="OMA" id="NIANTNC"/>
<dbReference type="InterPro" id="IPR000157">
    <property type="entry name" value="TIR_dom"/>
</dbReference>
<dbReference type="Gene3D" id="3.40.50.10140">
    <property type="entry name" value="Toll/interleukin-1 receptor homology (TIR) domain"/>
    <property type="match status" value="1"/>
</dbReference>
<evidence type="ECO:0000256" key="6">
    <source>
        <dbReference type="ARBA" id="ARBA00022737"/>
    </source>
</evidence>
<evidence type="ECO:0000259" key="13">
    <source>
        <dbReference type="PROSITE" id="PS50104"/>
    </source>
</evidence>
<dbReference type="Pfam" id="PF13306">
    <property type="entry name" value="LRR_5"/>
    <property type="match status" value="1"/>
</dbReference>
<gene>
    <name evidence="15" type="primary">LOC106057891</name>
</gene>
<evidence type="ECO:0000256" key="4">
    <source>
        <dbReference type="ARBA" id="ARBA00022692"/>
    </source>
</evidence>
<dbReference type="PANTHER" id="PTHR24365">
    <property type="entry name" value="TOLL-LIKE RECEPTOR"/>
    <property type="match status" value="1"/>
</dbReference>
<evidence type="ECO:0000256" key="11">
    <source>
        <dbReference type="SAM" id="Phobius"/>
    </source>
</evidence>
<dbReference type="InterPro" id="IPR003591">
    <property type="entry name" value="Leu-rich_rpt_typical-subtyp"/>
</dbReference>
<evidence type="ECO:0000256" key="12">
    <source>
        <dbReference type="SAM" id="SignalP"/>
    </source>
</evidence>